<comment type="subcellular location">
    <subcellularLocation>
        <location evidence="1">Cell membrane</location>
        <topology evidence="1">Multi-pass membrane protein</topology>
    </subcellularLocation>
</comment>
<dbReference type="GO" id="GO:0034204">
    <property type="term" value="P:lipid translocation"/>
    <property type="evidence" value="ECO:0007669"/>
    <property type="project" value="TreeGrafter"/>
</dbReference>
<organism evidence="11 12">
    <name type="scientific">Candidatus Muproteobacteria bacterium RBG_19FT_COMBO_61_10</name>
    <dbReference type="NCBI Taxonomy" id="1817761"/>
    <lineage>
        <taxon>Bacteria</taxon>
        <taxon>Pseudomonadati</taxon>
        <taxon>Pseudomonadota</taxon>
        <taxon>Candidatus Muproteobacteria</taxon>
    </lineage>
</organism>
<evidence type="ECO:0000256" key="5">
    <source>
        <dbReference type="ARBA" id="ARBA00022984"/>
    </source>
</evidence>
<feature type="transmembrane region" description="Helical" evidence="10">
    <location>
        <begin position="315"/>
        <end position="339"/>
    </location>
</feature>
<feature type="transmembrane region" description="Helical" evidence="10">
    <location>
        <begin position="385"/>
        <end position="406"/>
    </location>
</feature>
<evidence type="ECO:0000256" key="7">
    <source>
        <dbReference type="ARBA" id="ARBA00023136"/>
    </source>
</evidence>
<feature type="transmembrane region" description="Helical" evidence="10">
    <location>
        <begin position="276"/>
        <end position="294"/>
    </location>
</feature>
<feature type="transmembrane region" description="Helical" evidence="10">
    <location>
        <begin position="163"/>
        <end position="184"/>
    </location>
</feature>
<gene>
    <name evidence="11" type="ORF">A2V58_01130</name>
</gene>
<keyword evidence="2" id="KW-1003">Cell membrane</keyword>
<dbReference type="EMBL" id="MFSV01000141">
    <property type="protein sequence ID" value="OGI57259.1"/>
    <property type="molecule type" value="Genomic_DNA"/>
</dbReference>
<proteinExistence type="inferred from homology"/>
<evidence type="ECO:0000313" key="12">
    <source>
        <dbReference type="Proteomes" id="UP000177950"/>
    </source>
</evidence>
<dbReference type="InterPro" id="IPR051050">
    <property type="entry name" value="Lipid_II_flippase_MurJ/MviN"/>
</dbReference>
<dbReference type="PANTHER" id="PTHR47019:SF1">
    <property type="entry name" value="LIPID II FLIPPASE MURJ"/>
    <property type="match status" value="1"/>
</dbReference>
<name>A0A1F6UIQ3_9PROT</name>
<evidence type="ECO:0000256" key="6">
    <source>
        <dbReference type="ARBA" id="ARBA00022989"/>
    </source>
</evidence>
<evidence type="ECO:0000256" key="8">
    <source>
        <dbReference type="ARBA" id="ARBA00060041"/>
    </source>
</evidence>
<feature type="transmembrane region" description="Helical" evidence="10">
    <location>
        <begin position="137"/>
        <end position="156"/>
    </location>
</feature>
<comment type="similarity">
    <text evidence="9">Belongs to the MurJ/MviN family.</text>
</comment>
<dbReference type="CDD" id="cd13123">
    <property type="entry name" value="MATE_MurJ_like"/>
    <property type="match status" value="1"/>
</dbReference>
<dbReference type="GO" id="GO:0008360">
    <property type="term" value="P:regulation of cell shape"/>
    <property type="evidence" value="ECO:0007669"/>
    <property type="project" value="UniProtKB-KW"/>
</dbReference>
<comment type="caution">
    <text evidence="11">The sequence shown here is derived from an EMBL/GenBank/DDBJ whole genome shotgun (WGS) entry which is preliminary data.</text>
</comment>
<dbReference type="GO" id="GO:0005886">
    <property type="term" value="C:plasma membrane"/>
    <property type="evidence" value="ECO:0007669"/>
    <property type="project" value="UniProtKB-SubCell"/>
</dbReference>
<feature type="transmembrane region" description="Helical" evidence="10">
    <location>
        <begin position="28"/>
        <end position="49"/>
    </location>
</feature>
<dbReference type="PIRSF" id="PIRSF002869">
    <property type="entry name" value="MviN"/>
    <property type="match status" value="1"/>
</dbReference>
<evidence type="ECO:0000256" key="10">
    <source>
        <dbReference type="SAM" id="Phobius"/>
    </source>
</evidence>
<feature type="transmembrane region" description="Helical" evidence="10">
    <location>
        <begin position="231"/>
        <end position="256"/>
    </location>
</feature>
<evidence type="ECO:0000256" key="4">
    <source>
        <dbReference type="ARBA" id="ARBA00022960"/>
    </source>
</evidence>
<feature type="transmembrane region" description="Helical" evidence="10">
    <location>
        <begin position="94"/>
        <end position="117"/>
    </location>
</feature>
<dbReference type="AlphaFoldDB" id="A0A1F6UIQ3"/>
<keyword evidence="3 10" id="KW-0812">Transmembrane</keyword>
<dbReference type="Pfam" id="PF03023">
    <property type="entry name" value="MurJ"/>
    <property type="match status" value="1"/>
</dbReference>
<reference evidence="11 12" key="1">
    <citation type="journal article" date="2016" name="Nat. Commun.">
        <title>Thousands of microbial genomes shed light on interconnected biogeochemical processes in an aquifer system.</title>
        <authorList>
            <person name="Anantharaman K."/>
            <person name="Brown C.T."/>
            <person name="Hug L.A."/>
            <person name="Sharon I."/>
            <person name="Castelle C.J."/>
            <person name="Probst A.J."/>
            <person name="Thomas B.C."/>
            <person name="Singh A."/>
            <person name="Wilkins M.J."/>
            <person name="Karaoz U."/>
            <person name="Brodie E.L."/>
            <person name="Williams K.H."/>
            <person name="Hubbard S.S."/>
            <person name="Banfield J.F."/>
        </authorList>
    </citation>
    <scope>NUCLEOTIDE SEQUENCE [LARGE SCALE GENOMIC DNA]</scope>
</reference>
<feature type="transmembrane region" description="Helical" evidence="10">
    <location>
        <begin position="443"/>
        <end position="465"/>
    </location>
</feature>
<evidence type="ECO:0000256" key="3">
    <source>
        <dbReference type="ARBA" id="ARBA00022692"/>
    </source>
</evidence>
<accession>A0A1F6UIQ3</accession>
<dbReference type="NCBIfam" id="TIGR01695">
    <property type="entry name" value="murJ_mviN"/>
    <property type="match status" value="1"/>
</dbReference>
<dbReference type="InterPro" id="IPR004268">
    <property type="entry name" value="MurJ"/>
</dbReference>
<dbReference type="Proteomes" id="UP000177950">
    <property type="component" value="Unassembled WGS sequence"/>
</dbReference>
<feature type="transmembrane region" description="Helical" evidence="10">
    <location>
        <begin position="351"/>
        <end position="373"/>
    </location>
</feature>
<sequence length="492" mass="53362">MSRKLFKSTLVTGGMTLLSRISGLVRDIIFAGIIGAGAGVAADAFYVAFRIPNFLRRIFGEGAFSQAFVPVFSEHKTRDTHAQLRDFIDRLTGILALILFLVTLVGVIAAPVMVSLLAPGFTGEKYQLTVQMLRLTFPYLLFISLVAMAAGILNSYGRFAAAAFTPVLLNLCLIGSALWLAPYMHNPAMALAWGVFIAGAAQLLFQIPFLAKLGLLPRPRLARGHDGVSKVFRLMLPAIFGVSVAQINTLVNTILASFLVTGSVSWLYYSDRLMEFPLGVFGIALATVILPSLSQKHATASTEEFSHLLDWALRLSFLVGTPATVALMVLAGPMLATMFHHGAFSATDVSMSAQALVAFALGLLGFILIKVLAPGFYARQDTRTPVRIGMISMAANIVMSLLLVSYLKHVGLALAISLAAFINAGLLYRKLRLHNIYRPEPGWAGYLLRVTAASLVMGGVLWWGVGELTEWFAMATRERILRLSFYILIGMA</sequence>
<evidence type="ECO:0000256" key="9">
    <source>
        <dbReference type="ARBA" id="ARBA00061532"/>
    </source>
</evidence>
<keyword evidence="5" id="KW-0573">Peptidoglycan synthesis</keyword>
<evidence type="ECO:0000256" key="1">
    <source>
        <dbReference type="ARBA" id="ARBA00004651"/>
    </source>
</evidence>
<keyword evidence="6 10" id="KW-1133">Transmembrane helix</keyword>
<keyword evidence="4" id="KW-0133">Cell shape</keyword>
<dbReference type="GO" id="GO:0009252">
    <property type="term" value="P:peptidoglycan biosynthetic process"/>
    <property type="evidence" value="ECO:0007669"/>
    <property type="project" value="UniProtKB-KW"/>
</dbReference>
<dbReference type="HAMAP" id="MF_02078">
    <property type="entry name" value="MurJ_MviN"/>
    <property type="match status" value="1"/>
</dbReference>
<protein>
    <submittedName>
        <fullName evidence="11">Murein biosynthesis integral membrane protein MurJ</fullName>
    </submittedName>
</protein>
<feature type="transmembrane region" description="Helical" evidence="10">
    <location>
        <begin position="412"/>
        <end position="431"/>
    </location>
</feature>
<comment type="function">
    <text evidence="8">Involved in peptidoglycan biosynthesis. Transports lipid-linked peptidoglycan precursors from the inner to the outer leaflet of the cytoplasmic membrane.</text>
</comment>
<keyword evidence="7 10" id="KW-0472">Membrane</keyword>
<dbReference type="GO" id="GO:0015648">
    <property type="term" value="F:lipid-linked peptidoglycan transporter activity"/>
    <property type="evidence" value="ECO:0007669"/>
    <property type="project" value="TreeGrafter"/>
</dbReference>
<evidence type="ECO:0000256" key="2">
    <source>
        <dbReference type="ARBA" id="ARBA00022475"/>
    </source>
</evidence>
<dbReference type="PANTHER" id="PTHR47019">
    <property type="entry name" value="LIPID II FLIPPASE MURJ"/>
    <property type="match status" value="1"/>
</dbReference>
<evidence type="ECO:0000313" key="11">
    <source>
        <dbReference type="EMBL" id="OGI57259.1"/>
    </source>
</evidence>
<feature type="non-terminal residue" evidence="11">
    <location>
        <position position="492"/>
    </location>
</feature>
<feature type="transmembrane region" description="Helical" evidence="10">
    <location>
        <begin position="190"/>
        <end position="211"/>
    </location>
</feature>
<dbReference type="PRINTS" id="PR01806">
    <property type="entry name" value="VIRFACTRMVIN"/>
</dbReference>